<dbReference type="AlphaFoldDB" id="A0A1V6QCW8"/>
<feature type="coiled-coil region" evidence="1">
    <location>
        <begin position="275"/>
        <end position="399"/>
    </location>
</feature>
<proteinExistence type="predicted"/>
<dbReference type="Proteomes" id="UP000191672">
    <property type="component" value="Unassembled WGS sequence"/>
</dbReference>
<sequence>MIVKSSLLLLGAAFAFAADQIPIGESSACLASATPNNCCTGGAKTGQVSINSRTFKFTCGSNLISLNPRNAQKVDDAHACASLCANDVSCEASSFKGYGKAARGGSNCFFVIGDNMDQKSDEEWITFTEVLPSCLESDNPNACCSDPSKQEDEVLIDNVRWKWTCTSILSSLNPNNKPAANAHECAKLCASEGCDAISFRTKGTRKDTCFFARGSNKDQKPSAAFLTLVKVVDDIAEDPIPEPNLDCKECVEEKNQCINDKDQCFKDKVECVREKDTCKEELEEADHSLQTCQNNQVDPAKLTQCENDKLALQSAEEDCRRNAAEVEKKRKQCRSEQTKCEKEKGDLSIEKQKCENEKNDLNMELTHQDDEIAGLISQITSLKSKMDALQQSYDTLNVDCNGEGADGKCRTNLFDAEPRDDQCIIAAGNERFKIHYAKLDDPSAPNLGTPKASSFKDCAEKCASYSGPKKCVRFIWKTDGKDRACYMRSHGGNTAPTQSSLFSSGHLL</sequence>
<evidence type="ECO:0000256" key="2">
    <source>
        <dbReference type="SAM" id="SignalP"/>
    </source>
</evidence>
<dbReference type="EMBL" id="MDYN01000006">
    <property type="protein sequence ID" value="OQD87045.1"/>
    <property type="molecule type" value="Genomic_DNA"/>
</dbReference>
<comment type="caution">
    <text evidence="3">The sequence shown here is derived from an EMBL/GenBank/DDBJ whole genome shotgun (WGS) entry which is preliminary data.</text>
</comment>
<feature type="signal peptide" evidence="2">
    <location>
        <begin position="1"/>
        <end position="17"/>
    </location>
</feature>
<organism evidence="3 4">
    <name type="scientific">Penicillium antarcticum</name>
    <dbReference type="NCBI Taxonomy" id="416450"/>
    <lineage>
        <taxon>Eukaryota</taxon>
        <taxon>Fungi</taxon>
        <taxon>Dikarya</taxon>
        <taxon>Ascomycota</taxon>
        <taxon>Pezizomycotina</taxon>
        <taxon>Eurotiomycetes</taxon>
        <taxon>Eurotiomycetidae</taxon>
        <taxon>Eurotiales</taxon>
        <taxon>Aspergillaceae</taxon>
        <taxon>Penicillium</taxon>
    </lineage>
</organism>
<accession>A0A1V6QCW8</accession>
<evidence type="ECO:0000313" key="3">
    <source>
        <dbReference type="EMBL" id="OQD87045.1"/>
    </source>
</evidence>
<feature type="chain" id="PRO_5012302920" description="Apple domain-containing protein" evidence="2">
    <location>
        <begin position="18"/>
        <end position="508"/>
    </location>
</feature>
<reference evidence="4" key="1">
    <citation type="journal article" date="2017" name="Nat. Microbiol.">
        <title>Global analysis of biosynthetic gene clusters reveals vast potential of secondary metabolite production in Penicillium species.</title>
        <authorList>
            <person name="Nielsen J.C."/>
            <person name="Grijseels S."/>
            <person name="Prigent S."/>
            <person name="Ji B."/>
            <person name="Dainat J."/>
            <person name="Nielsen K.F."/>
            <person name="Frisvad J.C."/>
            <person name="Workman M."/>
            <person name="Nielsen J."/>
        </authorList>
    </citation>
    <scope>NUCLEOTIDE SEQUENCE [LARGE SCALE GENOMIC DNA]</scope>
    <source>
        <strain evidence="4">IBT 31811</strain>
    </source>
</reference>
<evidence type="ECO:0000256" key="1">
    <source>
        <dbReference type="SAM" id="Coils"/>
    </source>
</evidence>
<keyword evidence="2" id="KW-0732">Signal</keyword>
<evidence type="ECO:0008006" key="5">
    <source>
        <dbReference type="Google" id="ProtNLM"/>
    </source>
</evidence>
<protein>
    <recommendedName>
        <fullName evidence="5">Apple domain-containing protein</fullName>
    </recommendedName>
</protein>
<keyword evidence="1" id="KW-0175">Coiled coil</keyword>
<name>A0A1V6QCW8_9EURO</name>
<evidence type="ECO:0000313" key="4">
    <source>
        <dbReference type="Proteomes" id="UP000191672"/>
    </source>
</evidence>
<gene>
    <name evidence="3" type="ORF">PENANT_c006G06178</name>
</gene>
<keyword evidence="4" id="KW-1185">Reference proteome</keyword>